<organism evidence="1 2">
    <name type="scientific">Aestuariispira insulae</name>
    <dbReference type="NCBI Taxonomy" id="1461337"/>
    <lineage>
        <taxon>Bacteria</taxon>
        <taxon>Pseudomonadati</taxon>
        <taxon>Pseudomonadota</taxon>
        <taxon>Alphaproteobacteria</taxon>
        <taxon>Rhodospirillales</taxon>
        <taxon>Kiloniellaceae</taxon>
        <taxon>Aestuariispira</taxon>
    </lineage>
</organism>
<reference evidence="1 2" key="1">
    <citation type="submission" date="2018-07" db="EMBL/GenBank/DDBJ databases">
        <title>Genomic Encyclopedia of Type Strains, Phase III (KMG-III): the genomes of soil and plant-associated and newly described type strains.</title>
        <authorList>
            <person name="Whitman W."/>
        </authorList>
    </citation>
    <scope>NUCLEOTIDE SEQUENCE [LARGE SCALE GENOMIC DNA]</scope>
    <source>
        <strain evidence="1 2">CECT 8488</strain>
    </source>
</reference>
<protein>
    <submittedName>
        <fullName evidence="1">ABC-type amino acid transport substrate-binding protein</fullName>
    </submittedName>
</protein>
<dbReference type="Proteomes" id="UP000256845">
    <property type="component" value="Unassembled WGS sequence"/>
</dbReference>
<dbReference type="PANTHER" id="PTHR38834">
    <property type="entry name" value="PERIPLASMIC SUBSTRATE BINDING PROTEIN FAMILY 3"/>
    <property type="match status" value="1"/>
</dbReference>
<keyword evidence="2" id="KW-1185">Reference proteome</keyword>
<name>A0A3D9HRM0_9PROT</name>
<dbReference type="Gene3D" id="3.40.190.10">
    <property type="entry name" value="Periplasmic binding protein-like II"/>
    <property type="match status" value="2"/>
</dbReference>
<evidence type="ECO:0000313" key="1">
    <source>
        <dbReference type="EMBL" id="RED52147.1"/>
    </source>
</evidence>
<dbReference type="AlphaFoldDB" id="A0A3D9HRM0"/>
<proteinExistence type="predicted"/>
<comment type="caution">
    <text evidence="1">The sequence shown here is derived from an EMBL/GenBank/DDBJ whole genome shotgun (WGS) entry which is preliminary data.</text>
</comment>
<accession>A0A3D9HRM0</accession>
<sequence length="290" mass="33200">MRYIFNAYLDCWIGARHHLVVSLATLFFSMLMPVFIAHAEERDGKSLEIRLVTQSFAPLQYPQDGRARGYVVETLHQMARILEQDSPIRFLPVEFLPWKRAMEIAKTKPNVLFFSVSRTAERESWFHWIGEVSPYGQFFFKLKSHPAITVSRLSDLRNGHHRIGLQSGSSLQRLMESLDLASTNNIVTYTDYHQGVKMLFARRLDMIPLTGFIARSSVCSMGLDGDQLEPVLPITELARPLWLVMSLPTPAETAQHVSNALSRLNRDGVREQIVTKYLENWNKRPCKAAP</sequence>
<evidence type="ECO:0000313" key="2">
    <source>
        <dbReference type="Proteomes" id="UP000256845"/>
    </source>
</evidence>
<dbReference type="PANTHER" id="PTHR38834:SF3">
    <property type="entry name" value="SOLUTE-BINDING PROTEIN FAMILY 3_N-TERMINAL DOMAIN-CONTAINING PROTEIN"/>
    <property type="match status" value="1"/>
</dbReference>
<gene>
    <name evidence="1" type="ORF">DFP90_102165</name>
</gene>
<dbReference type="SUPFAM" id="SSF53850">
    <property type="entry name" value="Periplasmic binding protein-like II"/>
    <property type="match status" value="1"/>
</dbReference>
<dbReference type="EMBL" id="QRDW01000002">
    <property type="protein sequence ID" value="RED52147.1"/>
    <property type="molecule type" value="Genomic_DNA"/>
</dbReference>